<evidence type="ECO:0000313" key="5">
    <source>
        <dbReference type="EMBL" id="PUA31163.1"/>
    </source>
</evidence>
<dbReference type="GO" id="GO:0046872">
    <property type="term" value="F:metal ion binding"/>
    <property type="evidence" value="ECO:0007669"/>
    <property type="project" value="UniProtKB-KW"/>
</dbReference>
<dbReference type="InterPro" id="IPR032466">
    <property type="entry name" value="Metal_Hydrolase"/>
</dbReference>
<dbReference type="InterPro" id="IPR050138">
    <property type="entry name" value="DHOase/Allantoinase_Hydrolase"/>
</dbReference>
<dbReference type="EMBL" id="NDWU01000024">
    <property type="protein sequence ID" value="PUA31163.1"/>
    <property type="molecule type" value="Genomic_DNA"/>
</dbReference>
<dbReference type="Pfam" id="PF01979">
    <property type="entry name" value="Amidohydro_1"/>
    <property type="match status" value="1"/>
</dbReference>
<dbReference type="Gene3D" id="3.20.20.140">
    <property type="entry name" value="Metal-dependent hydrolases"/>
    <property type="match status" value="1"/>
</dbReference>
<dbReference type="InterPro" id="IPR002195">
    <property type="entry name" value="Dihydroorotase_CS"/>
</dbReference>
<dbReference type="GO" id="GO:0005737">
    <property type="term" value="C:cytoplasm"/>
    <property type="evidence" value="ECO:0007669"/>
    <property type="project" value="TreeGrafter"/>
</dbReference>
<organism evidence="5 6">
    <name type="scientific">Candidatus Terraquivivens tikiterensis</name>
    <dbReference type="NCBI Taxonomy" id="1980982"/>
    <lineage>
        <taxon>Archaea</taxon>
        <taxon>Nitrososphaerota</taxon>
        <taxon>Candidatus Wolframiiraptoraceae</taxon>
        <taxon>Candidatus Terraquivivens</taxon>
    </lineage>
</organism>
<dbReference type="SUPFAM" id="SSF51556">
    <property type="entry name" value="Metallo-dependent hydrolases"/>
    <property type="match status" value="1"/>
</dbReference>
<comment type="cofactor">
    <cofactor evidence="1">
        <name>Zn(2+)</name>
        <dbReference type="ChEBI" id="CHEBI:29105"/>
    </cofactor>
</comment>
<accession>A0A2R7Y130</accession>
<keyword evidence="2" id="KW-0479">Metal-binding</keyword>
<evidence type="ECO:0000313" key="6">
    <source>
        <dbReference type="Proteomes" id="UP000244066"/>
    </source>
</evidence>
<dbReference type="PANTHER" id="PTHR43668:SF2">
    <property type="entry name" value="ALLANTOINASE"/>
    <property type="match status" value="1"/>
</dbReference>
<dbReference type="GO" id="GO:0006145">
    <property type="term" value="P:purine nucleobase catabolic process"/>
    <property type="evidence" value="ECO:0007669"/>
    <property type="project" value="TreeGrafter"/>
</dbReference>
<dbReference type="Proteomes" id="UP000244066">
    <property type="component" value="Unassembled WGS sequence"/>
</dbReference>
<protein>
    <recommendedName>
        <fullName evidence="4">Amidohydrolase-related domain-containing protein</fullName>
    </recommendedName>
</protein>
<evidence type="ECO:0000256" key="3">
    <source>
        <dbReference type="ARBA" id="ARBA00022801"/>
    </source>
</evidence>
<dbReference type="PANTHER" id="PTHR43668">
    <property type="entry name" value="ALLANTOINASE"/>
    <property type="match status" value="1"/>
</dbReference>
<comment type="caution">
    <text evidence="5">The sequence shown here is derived from an EMBL/GenBank/DDBJ whole genome shotgun (WGS) entry which is preliminary data.</text>
</comment>
<dbReference type="GO" id="GO:0004038">
    <property type="term" value="F:allantoinase activity"/>
    <property type="evidence" value="ECO:0007669"/>
    <property type="project" value="TreeGrafter"/>
</dbReference>
<evidence type="ECO:0000259" key="4">
    <source>
        <dbReference type="Pfam" id="PF01979"/>
    </source>
</evidence>
<gene>
    <name evidence="5" type="ORF">B9J98_07440</name>
</gene>
<dbReference type="AlphaFoldDB" id="A0A2R7Y130"/>
<dbReference type="SUPFAM" id="SSF51338">
    <property type="entry name" value="Composite domain of metallo-dependent hydrolases"/>
    <property type="match status" value="1"/>
</dbReference>
<feature type="domain" description="Amidohydrolase-related" evidence="4">
    <location>
        <begin position="54"/>
        <end position="390"/>
    </location>
</feature>
<dbReference type="InterPro" id="IPR011059">
    <property type="entry name" value="Metal-dep_hydrolase_composite"/>
</dbReference>
<keyword evidence="3" id="KW-0378">Hydrolase</keyword>
<dbReference type="InterPro" id="IPR006680">
    <property type="entry name" value="Amidohydro-rel"/>
</dbReference>
<proteinExistence type="predicted"/>
<sequence length="412" mass="44952">MKAMADLRIVGRALVGDRLLDEVTVEVDGDLISSVSVGDVGSGPRLLLSRGQLLLPSATDIHVHLRDWEQAYKEDVFTGTSAAVAGGVTTVAEMPNTLPPIKSPSALKERLELLAARAIADYAVHVGALDSVKDAVEALELGACGMKLYPADLERLEDYLRVSRQSGMRLVVHAELRGGDEQEAVRMILSRIAAGDDVRLAHVSMAESLRMVELARGELAARITVEAAPHHMLLSREALDEESKKISAVRPPLASEADRRYIFSGLDGCSVDFIASDHAPHALDEKMSDPPAPGFPGLEVTYPLMLTEWLEGRLGISTLVKKFCRAPAEYLGIRKGEIRKGFYADLVVFDTKTIWRLSAKDFLSKAKYTPFEGRMLSAKVVSVFRRGELVYDGELLVKGGGVHVRELGQKTR</sequence>
<evidence type="ECO:0000256" key="1">
    <source>
        <dbReference type="ARBA" id="ARBA00001947"/>
    </source>
</evidence>
<name>A0A2R7Y130_9ARCH</name>
<dbReference type="PROSITE" id="PS00483">
    <property type="entry name" value="DIHYDROOROTASE_2"/>
    <property type="match status" value="1"/>
</dbReference>
<evidence type="ECO:0000256" key="2">
    <source>
        <dbReference type="ARBA" id="ARBA00022723"/>
    </source>
</evidence>
<reference evidence="5 6" key="1">
    <citation type="submission" date="2017-04" db="EMBL/GenBank/DDBJ databases">
        <title>Draft Aigarchaeota genome from a New Zealand hot spring.</title>
        <authorList>
            <person name="Reysenbach A.-L."/>
            <person name="Donaho J.A."/>
            <person name="Gerhart J."/>
            <person name="Kelley J.F."/>
            <person name="Kouba K."/>
            <person name="Podar M."/>
            <person name="Stott M."/>
        </authorList>
    </citation>
    <scope>NUCLEOTIDE SEQUENCE [LARGE SCALE GENOMIC DNA]</scope>
    <source>
        <strain evidence="5">NZ13_MG1</strain>
    </source>
</reference>